<sequence length="141" mass="16433">MGRAHIQAYVCVQYRRTRLHRSKPSLLKSAETRRLGIAYVAKKSKQHPSQKKMKRESLGPCEWKICQASATKQQKIRNERKNDRRNTKIKNGEMSHLEQMIKCGDATEYCHRAQKELQPSLDEDSEARAKFQRCSAPTYIN</sequence>
<gene>
    <name evidence="2" type="ORF">TBRA_LOCUS10991</name>
</gene>
<accession>A0A6H5ILU2</accession>
<evidence type="ECO:0000313" key="2">
    <source>
        <dbReference type="EMBL" id="CAB0039241.1"/>
    </source>
</evidence>
<proteinExistence type="predicted"/>
<organism evidence="2 3">
    <name type="scientific">Trichogramma brassicae</name>
    <dbReference type="NCBI Taxonomy" id="86971"/>
    <lineage>
        <taxon>Eukaryota</taxon>
        <taxon>Metazoa</taxon>
        <taxon>Ecdysozoa</taxon>
        <taxon>Arthropoda</taxon>
        <taxon>Hexapoda</taxon>
        <taxon>Insecta</taxon>
        <taxon>Pterygota</taxon>
        <taxon>Neoptera</taxon>
        <taxon>Endopterygota</taxon>
        <taxon>Hymenoptera</taxon>
        <taxon>Apocrita</taxon>
        <taxon>Proctotrupomorpha</taxon>
        <taxon>Chalcidoidea</taxon>
        <taxon>Trichogrammatidae</taxon>
        <taxon>Trichogramma</taxon>
    </lineage>
</organism>
<name>A0A6H5ILU2_9HYME</name>
<dbReference type="EMBL" id="CADCXV010000947">
    <property type="protein sequence ID" value="CAB0039241.1"/>
    <property type="molecule type" value="Genomic_DNA"/>
</dbReference>
<feature type="compositionally biased region" description="Basic and acidic residues" evidence="1">
    <location>
        <begin position="76"/>
        <end position="93"/>
    </location>
</feature>
<reference evidence="2 3" key="1">
    <citation type="submission" date="2020-02" db="EMBL/GenBank/DDBJ databases">
        <authorList>
            <person name="Ferguson B K."/>
        </authorList>
    </citation>
    <scope>NUCLEOTIDE SEQUENCE [LARGE SCALE GENOMIC DNA]</scope>
</reference>
<keyword evidence="3" id="KW-1185">Reference proteome</keyword>
<evidence type="ECO:0000256" key="1">
    <source>
        <dbReference type="SAM" id="MobiDB-lite"/>
    </source>
</evidence>
<protein>
    <submittedName>
        <fullName evidence="2">Uncharacterized protein</fullName>
    </submittedName>
</protein>
<evidence type="ECO:0000313" key="3">
    <source>
        <dbReference type="Proteomes" id="UP000479190"/>
    </source>
</evidence>
<feature type="region of interest" description="Disordered" evidence="1">
    <location>
        <begin position="72"/>
        <end position="93"/>
    </location>
</feature>
<dbReference type="AlphaFoldDB" id="A0A6H5ILU2"/>
<dbReference type="Proteomes" id="UP000479190">
    <property type="component" value="Unassembled WGS sequence"/>
</dbReference>